<dbReference type="CDD" id="cd09917">
    <property type="entry name" value="F-box_SF"/>
    <property type="match status" value="1"/>
</dbReference>
<dbReference type="Gene3D" id="1.20.1280.50">
    <property type="match status" value="1"/>
</dbReference>
<sequence length="209" mass="24400">MDRDSFFDSSQAESCNLPDSMDTTQKSLTSLPDELLLEMVSFLDSESLKNLRSTCGRFSRFVNPANIIKLARKEKLSRVLNQIHMIHCIMGTGKSLKDIEERVEQAMELVKARLNADRKDEEQCQEEVEEFTAYLEHRRILEAKSLLAFWIVRFVIHTDPANHTRLERTVDRSLRRRISDIKRSIIELVGQANRRGKCYMRRLGVRRSE</sequence>
<dbReference type="Pfam" id="PF12937">
    <property type="entry name" value="F-box-like"/>
    <property type="match status" value="1"/>
</dbReference>
<organism evidence="3 4">
    <name type="scientific">Endocarpon pusillum</name>
    <dbReference type="NCBI Taxonomy" id="364733"/>
    <lineage>
        <taxon>Eukaryota</taxon>
        <taxon>Fungi</taxon>
        <taxon>Dikarya</taxon>
        <taxon>Ascomycota</taxon>
        <taxon>Pezizomycotina</taxon>
        <taxon>Eurotiomycetes</taxon>
        <taxon>Chaetothyriomycetidae</taxon>
        <taxon>Verrucariales</taxon>
        <taxon>Verrucariaceae</taxon>
        <taxon>Endocarpon</taxon>
    </lineage>
</organism>
<dbReference type="OrthoDB" id="5946624at2759"/>
<accession>A0A8H7E3H0</accession>
<reference evidence="3" key="1">
    <citation type="submission" date="2020-02" db="EMBL/GenBank/DDBJ databases">
        <authorList>
            <person name="Palmer J.M."/>
        </authorList>
    </citation>
    <scope>NUCLEOTIDE SEQUENCE</scope>
    <source>
        <strain evidence="3">EPUS1.4</strain>
        <tissue evidence="3">Thallus</tissue>
    </source>
</reference>
<dbReference type="PROSITE" id="PS50181">
    <property type="entry name" value="FBOX"/>
    <property type="match status" value="1"/>
</dbReference>
<gene>
    <name evidence="3" type="ORF">GJ744_001171</name>
</gene>
<protein>
    <recommendedName>
        <fullName evidence="2">F-box domain-containing protein</fullName>
    </recommendedName>
</protein>
<evidence type="ECO:0000259" key="2">
    <source>
        <dbReference type="PROSITE" id="PS50181"/>
    </source>
</evidence>
<feature type="region of interest" description="Disordered" evidence="1">
    <location>
        <begin position="1"/>
        <end position="24"/>
    </location>
</feature>
<dbReference type="InterPro" id="IPR036047">
    <property type="entry name" value="F-box-like_dom_sf"/>
</dbReference>
<evidence type="ECO:0000313" key="4">
    <source>
        <dbReference type="Proteomes" id="UP000606974"/>
    </source>
</evidence>
<dbReference type="SUPFAM" id="SSF81383">
    <property type="entry name" value="F-box domain"/>
    <property type="match status" value="1"/>
</dbReference>
<keyword evidence="4" id="KW-1185">Reference proteome</keyword>
<comment type="caution">
    <text evidence="3">The sequence shown here is derived from an EMBL/GenBank/DDBJ whole genome shotgun (WGS) entry which is preliminary data.</text>
</comment>
<name>A0A8H7E3H0_9EURO</name>
<evidence type="ECO:0000256" key="1">
    <source>
        <dbReference type="SAM" id="MobiDB-lite"/>
    </source>
</evidence>
<dbReference type="EMBL" id="JAACFV010000116">
    <property type="protein sequence ID" value="KAF7505181.1"/>
    <property type="molecule type" value="Genomic_DNA"/>
</dbReference>
<dbReference type="Proteomes" id="UP000606974">
    <property type="component" value="Unassembled WGS sequence"/>
</dbReference>
<dbReference type="InterPro" id="IPR001810">
    <property type="entry name" value="F-box_dom"/>
</dbReference>
<dbReference type="AlphaFoldDB" id="A0A8H7E3H0"/>
<evidence type="ECO:0000313" key="3">
    <source>
        <dbReference type="EMBL" id="KAF7505181.1"/>
    </source>
</evidence>
<proteinExistence type="predicted"/>
<feature type="domain" description="F-box" evidence="2">
    <location>
        <begin position="25"/>
        <end position="71"/>
    </location>
</feature>